<protein>
    <submittedName>
        <fullName evidence="1">Uncharacterized protein</fullName>
    </submittedName>
</protein>
<name>A0A561ECK0_9MICO</name>
<proteinExistence type="predicted"/>
<evidence type="ECO:0000313" key="1">
    <source>
        <dbReference type="EMBL" id="TWE13334.1"/>
    </source>
</evidence>
<keyword evidence="2" id="KW-1185">Reference proteome</keyword>
<dbReference type="AlphaFoldDB" id="A0A561ECK0"/>
<dbReference type="EMBL" id="VIVQ01000001">
    <property type="protein sequence ID" value="TWE13334.1"/>
    <property type="molecule type" value="Genomic_DNA"/>
</dbReference>
<sequence>MNVVMVADGPLVAEQGAAWHTAVESSHALAKALGPGNFTEFPEHPGDRVLFPLVPSVVVDDKQLPILKENVAQIAGIDPPWQAWWRFVLPDHPRTDARLLIFIPKLDRGIDNPVYAGSLREVLISH</sequence>
<reference evidence="1 2" key="1">
    <citation type="submission" date="2019-06" db="EMBL/GenBank/DDBJ databases">
        <title>Sequencing the genomes of 1000 actinobacteria strains.</title>
        <authorList>
            <person name="Klenk H.-P."/>
        </authorList>
    </citation>
    <scope>NUCLEOTIDE SEQUENCE [LARGE SCALE GENOMIC DNA]</scope>
    <source>
        <strain evidence="1 2">DSM 19560</strain>
    </source>
</reference>
<dbReference type="Proteomes" id="UP000318297">
    <property type="component" value="Unassembled WGS sequence"/>
</dbReference>
<accession>A0A561ECK0</accession>
<comment type="caution">
    <text evidence="1">The sequence shown here is derived from an EMBL/GenBank/DDBJ whole genome shotgun (WGS) entry which is preliminary data.</text>
</comment>
<gene>
    <name evidence="1" type="ORF">BKA23_2163</name>
</gene>
<organism evidence="1 2">
    <name type="scientific">Rudaeicoccus suwonensis</name>
    <dbReference type="NCBI Taxonomy" id="657409"/>
    <lineage>
        <taxon>Bacteria</taxon>
        <taxon>Bacillati</taxon>
        <taxon>Actinomycetota</taxon>
        <taxon>Actinomycetes</taxon>
        <taxon>Micrococcales</taxon>
        <taxon>Dermacoccaceae</taxon>
        <taxon>Rudaeicoccus</taxon>
    </lineage>
</organism>
<evidence type="ECO:0000313" key="2">
    <source>
        <dbReference type="Proteomes" id="UP000318297"/>
    </source>
</evidence>